<organism evidence="1 2">
    <name type="scientific">Ascaris lumbricoides</name>
    <name type="common">Giant roundworm</name>
    <dbReference type="NCBI Taxonomy" id="6252"/>
    <lineage>
        <taxon>Eukaryota</taxon>
        <taxon>Metazoa</taxon>
        <taxon>Ecdysozoa</taxon>
        <taxon>Nematoda</taxon>
        <taxon>Chromadorea</taxon>
        <taxon>Rhabditida</taxon>
        <taxon>Spirurina</taxon>
        <taxon>Ascaridomorpha</taxon>
        <taxon>Ascaridoidea</taxon>
        <taxon>Ascarididae</taxon>
        <taxon>Ascaris</taxon>
    </lineage>
</organism>
<evidence type="ECO:0000313" key="1">
    <source>
        <dbReference type="Proteomes" id="UP000036681"/>
    </source>
</evidence>
<evidence type="ECO:0000313" key="2">
    <source>
        <dbReference type="WBParaSite" id="ALUE_0000970901-mRNA-1"/>
    </source>
</evidence>
<proteinExistence type="predicted"/>
<sequence length="94" mass="10345">MPSIAGYKGHISIYPTYTYPDSHNKTLKRKSVLEQICVYTTKCRVGFDNDVGTSTVSVATILRNIVATILRNEGGRKQVEQAEEEVPVNSPSAT</sequence>
<keyword evidence="1" id="KW-1185">Reference proteome</keyword>
<name>A0A0M3I0N0_ASCLU</name>
<protein>
    <submittedName>
        <fullName evidence="2">Transposase</fullName>
    </submittedName>
</protein>
<dbReference type="WBParaSite" id="ALUE_0000970901-mRNA-1">
    <property type="protein sequence ID" value="ALUE_0000970901-mRNA-1"/>
    <property type="gene ID" value="ALUE_0000970901"/>
</dbReference>
<dbReference type="AlphaFoldDB" id="A0A0M3I0N0"/>
<dbReference type="Proteomes" id="UP000036681">
    <property type="component" value="Unplaced"/>
</dbReference>
<reference evidence="2" key="1">
    <citation type="submission" date="2017-02" db="UniProtKB">
        <authorList>
            <consortium name="WormBaseParasite"/>
        </authorList>
    </citation>
    <scope>IDENTIFICATION</scope>
</reference>
<accession>A0A0M3I0N0</accession>